<dbReference type="PANTHER" id="PTHR15885">
    <property type="entry name" value="COILED-COIL DOMAIN-CONTAINING PROTEIN 174"/>
    <property type="match status" value="1"/>
</dbReference>
<dbReference type="GO" id="GO:0005634">
    <property type="term" value="C:nucleus"/>
    <property type="evidence" value="ECO:0007669"/>
    <property type="project" value="TreeGrafter"/>
</dbReference>
<dbReference type="PANTHER" id="PTHR15885:SF1">
    <property type="entry name" value="COILED-COIL DOMAIN-CONTAINING PROTEIN 174"/>
    <property type="match status" value="1"/>
</dbReference>
<protein>
    <recommendedName>
        <fullName evidence="5">Coiled-coil domain-containing protein 174</fullName>
    </recommendedName>
</protein>
<organism evidence="3 4">
    <name type="scientific">Caenorhabditis nigoni</name>
    <dbReference type="NCBI Taxonomy" id="1611254"/>
    <lineage>
        <taxon>Eukaryota</taxon>
        <taxon>Metazoa</taxon>
        <taxon>Ecdysozoa</taxon>
        <taxon>Nematoda</taxon>
        <taxon>Chromadorea</taxon>
        <taxon>Rhabditida</taxon>
        <taxon>Rhabditina</taxon>
        <taxon>Rhabditomorpha</taxon>
        <taxon>Rhabditoidea</taxon>
        <taxon>Rhabditidae</taxon>
        <taxon>Peloderinae</taxon>
        <taxon>Caenorhabditis</taxon>
    </lineage>
</organism>
<feature type="compositionally biased region" description="Basic and acidic residues" evidence="2">
    <location>
        <begin position="230"/>
        <end position="247"/>
    </location>
</feature>
<feature type="compositionally biased region" description="Pro residues" evidence="2">
    <location>
        <begin position="274"/>
        <end position="285"/>
    </location>
</feature>
<feature type="compositionally biased region" description="Basic and acidic residues" evidence="2">
    <location>
        <begin position="92"/>
        <end position="124"/>
    </location>
</feature>
<dbReference type="EMBL" id="PDUG01000001">
    <property type="protein sequence ID" value="PIC52520.1"/>
    <property type="molecule type" value="Genomic_DNA"/>
</dbReference>
<dbReference type="Proteomes" id="UP000230233">
    <property type="component" value="Chromosome I"/>
</dbReference>
<feature type="compositionally biased region" description="Basic and acidic residues" evidence="2">
    <location>
        <begin position="325"/>
        <end position="338"/>
    </location>
</feature>
<feature type="compositionally biased region" description="Basic and acidic residues" evidence="2">
    <location>
        <begin position="298"/>
        <end position="318"/>
    </location>
</feature>
<feature type="region of interest" description="Disordered" evidence="2">
    <location>
        <begin position="230"/>
        <end position="344"/>
    </location>
</feature>
<evidence type="ECO:0000256" key="2">
    <source>
        <dbReference type="SAM" id="MobiDB-lite"/>
    </source>
</evidence>
<accession>A0A2G5VLG4</accession>
<proteinExistence type="predicted"/>
<dbReference type="OrthoDB" id="5211809at2759"/>
<dbReference type="InterPro" id="IPR025066">
    <property type="entry name" value="CCDC174-like"/>
</dbReference>
<name>A0A2G5VLG4_9PELO</name>
<keyword evidence="1" id="KW-0175">Coiled coil</keyword>
<evidence type="ECO:0000313" key="4">
    <source>
        <dbReference type="Proteomes" id="UP000230233"/>
    </source>
</evidence>
<dbReference type="STRING" id="1611254.A0A2G5VLG4"/>
<comment type="caution">
    <text evidence="3">The sequence shown here is derived from an EMBL/GenBank/DDBJ whole genome shotgun (WGS) entry which is preliminary data.</text>
</comment>
<evidence type="ECO:0000256" key="1">
    <source>
        <dbReference type="ARBA" id="ARBA00023054"/>
    </source>
</evidence>
<feature type="region of interest" description="Disordered" evidence="2">
    <location>
        <begin position="1"/>
        <end position="53"/>
    </location>
</feature>
<feature type="region of interest" description="Disordered" evidence="2">
    <location>
        <begin position="75"/>
        <end position="124"/>
    </location>
</feature>
<evidence type="ECO:0008006" key="5">
    <source>
        <dbReference type="Google" id="ProtNLM"/>
    </source>
</evidence>
<gene>
    <name evidence="3" type="primary">Cni-C37A2.8</name>
    <name evidence="3" type="synonym">Cnig_chr_I.g2592</name>
    <name evidence="3" type="ORF">B9Z55_002592</name>
</gene>
<feature type="compositionally biased region" description="Polar residues" evidence="2">
    <location>
        <begin position="76"/>
        <end position="91"/>
    </location>
</feature>
<evidence type="ECO:0000313" key="3">
    <source>
        <dbReference type="EMBL" id="PIC52520.1"/>
    </source>
</evidence>
<sequence>MATFASRDLLKSKEDEDNDDEKQEDTPGPSEKPEQDVLGIVKTGPKSLSTGETSSLFKLKNELLKRKDRIEAQHLIKSSGTHVSGKSNLLSTKKEERERQAKEDEARSRKIAKNERAMRREEEVERIRAAEQKLKDKSELYDRMQEGTANLSNPEDSSFDFLVDFGTKRRKIDEDRAIERDRFREQESAAPVGFGWGPVPEHYHHSEEQRVYGTSHMRLSMNVNKRREDIDKLLDMSKQTDAELAKRKEARKKKDKERRDKLNKMRVRNGLEPLPSPPPTPPPPEIDLDSIPLPGQKETPEERHARLMKSDREWDRGKGLYTTWIEKERDEREDEFRPPDSYFQ</sequence>
<feature type="region of interest" description="Disordered" evidence="2">
    <location>
        <begin position="182"/>
        <end position="201"/>
    </location>
</feature>
<dbReference type="AlphaFoldDB" id="A0A2G5VLG4"/>
<keyword evidence="4" id="KW-1185">Reference proteome</keyword>
<reference evidence="4" key="1">
    <citation type="submission" date="2017-10" db="EMBL/GenBank/DDBJ databases">
        <title>Rapid genome shrinkage in a self-fertile nematode reveals novel sperm competition proteins.</title>
        <authorList>
            <person name="Yin D."/>
            <person name="Schwarz E.M."/>
            <person name="Thomas C.G."/>
            <person name="Felde R.L."/>
            <person name="Korf I.F."/>
            <person name="Cutter A.D."/>
            <person name="Schartner C.M."/>
            <person name="Ralston E.J."/>
            <person name="Meyer B.J."/>
            <person name="Haag E.S."/>
        </authorList>
    </citation>
    <scope>NUCLEOTIDE SEQUENCE [LARGE SCALE GENOMIC DNA]</scope>
    <source>
        <strain evidence="4">JU1422</strain>
    </source>
</reference>